<evidence type="ECO:0000256" key="1">
    <source>
        <dbReference type="PROSITE-ProRule" id="PRU00230"/>
    </source>
</evidence>
<feature type="region of interest" description="Disordered" evidence="2">
    <location>
        <begin position="684"/>
        <end position="718"/>
    </location>
</feature>
<dbReference type="KEGG" id="dpx:DAPPUDRAFT_260357"/>
<feature type="compositionally biased region" description="Low complexity" evidence="2">
    <location>
        <begin position="1093"/>
        <end position="1108"/>
    </location>
</feature>
<protein>
    <recommendedName>
        <fullName evidence="8">Chordin</fullName>
    </recommendedName>
</protein>
<feature type="region of interest" description="Disordered" evidence="2">
    <location>
        <begin position="29"/>
        <end position="58"/>
    </location>
</feature>
<dbReference type="PANTHER" id="PTHR46526:SF1">
    <property type="entry name" value="CHORDIN"/>
    <property type="match status" value="1"/>
</dbReference>
<dbReference type="GO" id="GO:0030514">
    <property type="term" value="P:negative regulation of BMP signaling pathway"/>
    <property type="evidence" value="ECO:0000318"/>
    <property type="project" value="GO_Central"/>
</dbReference>
<keyword evidence="3" id="KW-0732">Signal</keyword>
<feature type="domain" description="CHRD" evidence="5">
    <location>
        <begin position="476"/>
        <end position="606"/>
    </location>
</feature>
<gene>
    <name evidence="6" type="ORF">DAPPUDRAFT_260357</name>
</gene>
<feature type="chain" id="PRO_5003238154" description="Chordin" evidence="3">
    <location>
        <begin position="28"/>
        <end position="1160"/>
    </location>
</feature>
<dbReference type="Pfam" id="PF00093">
    <property type="entry name" value="VWC"/>
    <property type="match status" value="3"/>
</dbReference>
<dbReference type="OrthoDB" id="9829321at2759"/>
<feature type="domain" description="VWFC" evidence="4">
    <location>
        <begin position="1016"/>
        <end position="1087"/>
    </location>
</feature>
<dbReference type="Gene3D" id="6.20.200.20">
    <property type="match status" value="2"/>
</dbReference>
<dbReference type="PROSITE" id="PS50933">
    <property type="entry name" value="CHRD"/>
    <property type="match status" value="2"/>
</dbReference>
<dbReference type="OMA" id="SLYCNRR"/>
<dbReference type="HOGENOM" id="CLU_008477_0_0_1"/>
<dbReference type="GO" id="GO:0009953">
    <property type="term" value="P:dorsal/ventral pattern formation"/>
    <property type="evidence" value="ECO:0000318"/>
    <property type="project" value="GO_Central"/>
</dbReference>
<sequence>MACYYPSGKWFLSVVLAVLVALLAVQAAGPSSGGHQRNSKMKPPPIISEESSNKNRRTSDCHFGKKVYELEERWNPDLGSPFGVMYCIRCECIAVNFAALLTKKTPASSSSSSGASQIVKGGPPLADMATGRFTFQKRHLYFSLVLPAATAATAAAAAAGTSPEADASTVGGWTRPPRYLQFLSEDGNILEEQELTTNDYYNATGKICGVWRKVPRVYKQLLREEKLWVALMEDKDGEAITGRVARYKALSTELLSAVLTPSGSSWANCPACGGTAAVSMASASNSIHVTVAVSGLSSRGADVETFVVRLETLETGAHPSRVIEELVTVQKPQELKQQEKTVKVCVSKSQERSDQIGSRAGSQPARPVVAPFGPAADRRPSVRFEFVVVSVSFCLLFDFAAAAAAAAGRLRLVVNVVEVRTVLEAQEMRLLLRGHIVLSVHAKRAPDVRLRGPFGPRIACDLFDSLVTTGDAIPAESGDLSAVQQQQQSTAPSSSAGLAWMYIGKTGAIHYRIKLRGFKSKVTRVTIESSGSSKANKKPRVVEDVTDMLSVVDGKEPGGVSWINGTVGRLAAKDLELLYEGELYVNVATEEFPVSEIRGKLVPRLAGESHLATENGPVLLNPVGNATATNRAALGWVHVDKECNFHYDVAVTSSLASGGGRPRDQLANSLTVLELVDIPRISIEHGHNGGSTSPGSGGNIMLMDGSESSSSSGNPNSNYGEIPFMPNIRLLEEFSGYQVENSVADLNKLSLARMEAGVAYLKLTEAPVIGTGKPGAQFQGWLTNVHVPGSCLPIGMGSPSGGDGLSGEQSLLGVQGYVFDRAQDDNNEIPMATSRCFYEGKLYDDGKAWTAEHDRCMMCSCQRGRVVCDPVVCPALTCSGPSSAIIHPPGDCCPQCENVTKTVTEASRQGCHFEGDQKFHPAGSRWHPYLPPFGFSKCAVCVCDPVTLKVECTKLTCPALSCQEGEAYRPDPMACCKQCPAAPATTTQSTVALLANKELLGEEAQARGEVDILSSGGCRFKGDVFENGEEWHPRIQPWGEMRCINCNCKDGKVKCKRKKCVKPRCNGGRPATSPAGAGADDCCPSCPEDGPTVSSGSSSSSAVAASSGHKSNNGDADAKKKRQREGRSRVGAGSHSSRTQHSRHISLPKLIQFEFGLADS</sequence>
<proteinExistence type="predicted"/>
<reference evidence="6 7" key="1">
    <citation type="journal article" date="2011" name="Science">
        <title>The ecoresponsive genome of Daphnia pulex.</title>
        <authorList>
            <person name="Colbourne J.K."/>
            <person name="Pfrender M.E."/>
            <person name="Gilbert D."/>
            <person name="Thomas W.K."/>
            <person name="Tucker A."/>
            <person name="Oakley T.H."/>
            <person name="Tokishita S."/>
            <person name="Aerts A."/>
            <person name="Arnold G.J."/>
            <person name="Basu M.K."/>
            <person name="Bauer D.J."/>
            <person name="Caceres C.E."/>
            <person name="Carmel L."/>
            <person name="Casola C."/>
            <person name="Choi J.H."/>
            <person name="Detter J.C."/>
            <person name="Dong Q."/>
            <person name="Dusheyko S."/>
            <person name="Eads B.D."/>
            <person name="Frohlich T."/>
            <person name="Geiler-Samerotte K.A."/>
            <person name="Gerlach D."/>
            <person name="Hatcher P."/>
            <person name="Jogdeo S."/>
            <person name="Krijgsveld J."/>
            <person name="Kriventseva E.V."/>
            <person name="Kultz D."/>
            <person name="Laforsch C."/>
            <person name="Lindquist E."/>
            <person name="Lopez J."/>
            <person name="Manak J.R."/>
            <person name="Muller J."/>
            <person name="Pangilinan J."/>
            <person name="Patwardhan R.P."/>
            <person name="Pitluck S."/>
            <person name="Pritham E.J."/>
            <person name="Rechtsteiner A."/>
            <person name="Rho M."/>
            <person name="Rogozin I.B."/>
            <person name="Sakarya O."/>
            <person name="Salamov A."/>
            <person name="Schaack S."/>
            <person name="Shapiro H."/>
            <person name="Shiga Y."/>
            <person name="Skalitzky C."/>
            <person name="Smith Z."/>
            <person name="Souvorov A."/>
            <person name="Sung W."/>
            <person name="Tang Z."/>
            <person name="Tsuchiya D."/>
            <person name="Tu H."/>
            <person name="Vos H."/>
            <person name="Wang M."/>
            <person name="Wolf Y.I."/>
            <person name="Yamagata H."/>
            <person name="Yamada T."/>
            <person name="Ye Y."/>
            <person name="Shaw J.R."/>
            <person name="Andrews J."/>
            <person name="Crease T.J."/>
            <person name="Tang H."/>
            <person name="Lucas S.M."/>
            <person name="Robertson H.M."/>
            <person name="Bork P."/>
            <person name="Koonin E.V."/>
            <person name="Zdobnov E.M."/>
            <person name="Grigoriev I.V."/>
            <person name="Lynch M."/>
            <person name="Boore J.L."/>
        </authorList>
    </citation>
    <scope>NUCLEOTIDE SEQUENCE [LARGE SCALE GENOMIC DNA]</scope>
</reference>
<dbReference type="PROSITE" id="PS01208">
    <property type="entry name" value="VWFC_1"/>
    <property type="match status" value="2"/>
</dbReference>
<keyword evidence="1" id="KW-0217">Developmental protein</keyword>
<dbReference type="EMBL" id="GL732659">
    <property type="protein sequence ID" value="EFX68234.1"/>
    <property type="molecule type" value="Genomic_DNA"/>
</dbReference>
<dbReference type="Proteomes" id="UP000000305">
    <property type="component" value="Unassembled WGS sequence"/>
</dbReference>
<dbReference type="InterPro" id="IPR010895">
    <property type="entry name" value="CHRD"/>
</dbReference>
<evidence type="ECO:0000313" key="7">
    <source>
        <dbReference type="Proteomes" id="UP000000305"/>
    </source>
</evidence>
<dbReference type="FunCoup" id="E9HJ08">
    <property type="interactions" value="89"/>
</dbReference>
<feature type="domain" description="VWFC" evidence="4">
    <location>
        <begin position="834"/>
        <end position="897"/>
    </location>
</feature>
<keyword evidence="7" id="KW-1185">Reference proteome</keyword>
<dbReference type="Pfam" id="PF07452">
    <property type="entry name" value="CHRD"/>
    <property type="match status" value="1"/>
</dbReference>
<dbReference type="PANTHER" id="PTHR46526">
    <property type="entry name" value="CHORDIN"/>
    <property type="match status" value="1"/>
</dbReference>
<dbReference type="SMART" id="SM00754">
    <property type="entry name" value="CHRD"/>
    <property type="match status" value="2"/>
</dbReference>
<evidence type="ECO:0000259" key="5">
    <source>
        <dbReference type="PROSITE" id="PS50933"/>
    </source>
</evidence>
<feature type="domain" description="CHRD" evidence="5">
    <location>
        <begin position="93"/>
        <end position="249"/>
    </location>
</feature>
<dbReference type="InterPro" id="IPR052278">
    <property type="entry name" value="Chordin-like_regulators"/>
</dbReference>
<accession>E9HJ08</accession>
<evidence type="ECO:0000313" key="6">
    <source>
        <dbReference type="EMBL" id="EFX68234.1"/>
    </source>
</evidence>
<evidence type="ECO:0000259" key="4">
    <source>
        <dbReference type="PROSITE" id="PS50184"/>
    </source>
</evidence>
<dbReference type="InterPro" id="IPR001007">
    <property type="entry name" value="VWF_dom"/>
</dbReference>
<evidence type="ECO:0000256" key="2">
    <source>
        <dbReference type="SAM" id="MobiDB-lite"/>
    </source>
</evidence>
<feature type="region of interest" description="Disordered" evidence="2">
    <location>
        <begin position="1093"/>
        <end position="1149"/>
    </location>
</feature>
<dbReference type="SUPFAM" id="SSF57603">
    <property type="entry name" value="FnI-like domain"/>
    <property type="match status" value="2"/>
</dbReference>
<dbReference type="STRING" id="6669.E9HJ08"/>
<feature type="compositionally biased region" description="Low complexity" evidence="2">
    <location>
        <begin position="705"/>
        <end position="718"/>
    </location>
</feature>
<dbReference type="InParanoid" id="E9HJ08"/>
<dbReference type="GO" id="GO:0036122">
    <property type="term" value="F:BMP binding"/>
    <property type="evidence" value="ECO:0000318"/>
    <property type="project" value="GO_Central"/>
</dbReference>
<feature type="signal peptide" evidence="3">
    <location>
        <begin position="1"/>
        <end position="27"/>
    </location>
</feature>
<dbReference type="GO" id="GO:0005615">
    <property type="term" value="C:extracellular space"/>
    <property type="evidence" value="ECO:0000318"/>
    <property type="project" value="GO_Central"/>
</dbReference>
<dbReference type="eggNOG" id="ENOG502QR4J">
    <property type="taxonomic scope" value="Eukaryota"/>
</dbReference>
<organism evidence="6 7">
    <name type="scientific">Daphnia pulex</name>
    <name type="common">Water flea</name>
    <dbReference type="NCBI Taxonomy" id="6669"/>
    <lineage>
        <taxon>Eukaryota</taxon>
        <taxon>Metazoa</taxon>
        <taxon>Ecdysozoa</taxon>
        <taxon>Arthropoda</taxon>
        <taxon>Crustacea</taxon>
        <taxon>Branchiopoda</taxon>
        <taxon>Diplostraca</taxon>
        <taxon>Cladocera</taxon>
        <taxon>Anomopoda</taxon>
        <taxon>Daphniidae</taxon>
        <taxon>Daphnia</taxon>
    </lineage>
</organism>
<dbReference type="SMART" id="SM00214">
    <property type="entry name" value="VWC"/>
    <property type="match status" value="3"/>
</dbReference>
<evidence type="ECO:0008006" key="8">
    <source>
        <dbReference type="Google" id="ProtNLM"/>
    </source>
</evidence>
<dbReference type="PROSITE" id="PS50184">
    <property type="entry name" value="VWFC_2"/>
    <property type="match status" value="2"/>
</dbReference>
<dbReference type="AlphaFoldDB" id="E9HJ08"/>
<name>E9HJ08_DAPPU</name>
<evidence type="ECO:0000256" key="3">
    <source>
        <dbReference type="SAM" id="SignalP"/>
    </source>
</evidence>
<dbReference type="PhylomeDB" id="E9HJ08"/>